<protein>
    <submittedName>
        <fullName evidence="2">Hypothetical_protein</fullName>
    </submittedName>
</protein>
<dbReference type="AlphaFoldDB" id="A0AA86QCN2"/>
<dbReference type="EMBL" id="CAXDID020000310">
    <property type="protein sequence ID" value="CAL6074792.1"/>
    <property type="molecule type" value="Genomic_DNA"/>
</dbReference>
<keyword evidence="3" id="KW-1185">Reference proteome</keyword>
<evidence type="ECO:0000313" key="1">
    <source>
        <dbReference type="EMBL" id="CAI9950672.1"/>
    </source>
</evidence>
<evidence type="ECO:0000313" key="3">
    <source>
        <dbReference type="Proteomes" id="UP001642409"/>
    </source>
</evidence>
<name>A0AA86QCN2_9EUKA</name>
<sequence>MLAEAMEEILESDLPTKDLLDVMLLSKDDGESLDLITPGAYFDLMIQNRDMEFQDPTKVNKETRYFFSKNRHEFINSKQYPNNVKSEVKLGHCLDNYNQITNKGFQYYNKYTVIPFIKSEAAIMVNAYSKVSSYYFSIP</sequence>
<reference evidence="2 3" key="2">
    <citation type="submission" date="2024-07" db="EMBL/GenBank/DDBJ databases">
        <authorList>
            <person name="Akdeniz Z."/>
        </authorList>
    </citation>
    <scope>NUCLEOTIDE SEQUENCE [LARGE SCALE GENOMIC DNA]</scope>
</reference>
<organism evidence="1">
    <name type="scientific">Hexamita inflata</name>
    <dbReference type="NCBI Taxonomy" id="28002"/>
    <lineage>
        <taxon>Eukaryota</taxon>
        <taxon>Metamonada</taxon>
        <taxon>Diplomonadida</taxon>
        <taxon>Hexamitidae</taxon>
        <taxon>Hexamitinae</taxon>
        <taxon>Hexamita</taxon>
    </lineage>
</organism>
<evidence type="ECO:0000313" key="2">
    <source>
        <dbReference type="EMBL" id="CAL6074792.1"/>
    </source>
</evidence>
<comment type="caution">
    <text evidence="1">The sequence shown here is derived from an EMBL/GenBank/DDBJ whole genome shotgun (WGS) entry which is preliminary data.</text>
</comment>
<reference evidence="1" key="1">
    <citation type="submission" date="2023-06" db="EMBL/GenBank/DDBJ databases">
        <authorList>
            <person name="Kurt Z."/>
        </authorList>
    </citation>
    <scope>NUCLEOTIDE SEQUENCE</scope>
</reference>
<dbReference type="Proteomes" id="UP001642409">
    <property type="component" value="Unassembled WGS sequence"/>
</dbReference>
<accession>A0AA86QCN2</accession>
<proteinExistence type="predicted"/>
<gene>
    <name evidence="1" type="ORF">HINF_LOCUS38317</name>
    <name evidence="2" type="ORF">HINF_LOCUS56894</name>
</gene>
<dbReference type="EMBL" id="CATOUU010000816">
    <property type="protein sequence ID" value="CAI9950672.1"/>
    <property type="molecule type" value="Genomic_DNA"/>
</dbReference>